<feature type="region of interest" description="Disordered" evidence="1">
    <location>
        <begin position="59"/>
        <end position="88"/>
    </location>
</feature>
<evidence type="ECO:0000313" key="2">
    <source>
        <dbReference type="EMBL" id="CAD8866854.1"/>
    </source>
</evidence>
<accession>A0A7S1AWD6</accession>
<dbReference type="AlphaFoldDB" id="A0A7S1AWD6"/>
<proteinExistence type="predicted"/>
<evidence type="ECO:0000256" key="1">
    <source>
        <dbReference type="SAM" id="MobiDB-lite"/>
    </source>
</evidence>
<protein>
    <submittedName>
        <fullName evidence="2">Uncharacterized protein</fullName>
    </submittedName>
</protein>
<sequence>MERFLERFLCCCVNTTGDSETVGMTGEMLGGAGEAAYPSQSTVPQFPMQDVHRPLKGVTDSSAVEDGNDTMASARSHASLGSSMSAEEKEMEKARLQRLVKDFAKEAVTGIAVSLVNAETSRCSPHFFQMDRYLTVFSLKPKDGNAAESSVQDFNVKDLTSIYKGMEVSVKAPSLGVVAAHCVGLDTNRADRRLFFHFDDTGDRDKFYTCLKILRMSVDINRAG</sequence>
<gene>
    <name evidence="2" type="ORF">NSCI0253_LOCUS41209</name>
</gene>
<organism evidence="2">
    <name type="scientific">Noctiluca scintillans</name>
    <name type="common">Sea sparkle</name>
    <name type="synonym">Red tide dinoflagellate</name>
    <dbReference type="NCBI Taxonomy" id="2966"/>
    <lineage>
        <taxon>Eukaryota</taxon>
        <taxon>Sar</taxon>
        <taxon>Alveolata</taxon>
        <taxon>Dinophyceae</taxon>
        <taxon>Noctilucales</taxon>
        <taxon>Noctilucaceae</taxon>
        <taxon>Noctiluca</taxon>
    </lineage>
</organism>
<name>A0A7S1AWD6_NOCSC</name>
<dbReference type="EMBL" id="HBFQ01058170">
    <property type="protein sequence ID" value="CAD8866854.1"/>
    <property type="molecule type" value="Transcribed_RNA"/>
</dbReference>
<reference evidence="2" key="1">
    <citation type="submission" date="2021-01" db="EMBL/GenBank/DDBJ databases">
        <authorList>
            <person name="Corre E."/>
            <person name="Pelletier E."/>
            <person name="Niang G."/>
            <person name="Scheremetjew M."/>
            <person name="Finn R."/>
            <person name="Kale V."/>
            <person name="Holt S."/>
            <person name="Cochrane G."/>
            <person name="Meng A."/>
            <person name="Brown T."/>
            <person name="Cohen L."/>
        </authorList>
    </citation>
    <scope>NUCLEOTIDE SEQUENCE</scope>
</reference>